<name>A0A1W1YLW1_9BURK</name>
<evidence type="ECO:0000256" key="9">
    <source>
        <dbReference type="ARBA" id="ARBA00023136"/>
    </source>
</evidence>
<proteinExistence type="inferred from homology"/>
<reference evidence="13 14" key="1">
    <citation type="submission" date="2017-04" db="EMBL/GenBank/DDBJ databases">
        <authorList>
            <person name="Afonso C.L."/>
            <person name="Miller P.J."/>
            <person name="Scott M.A."/>
            <person name="Spackman E."/>
            <person name="Goraichik I."/>
            <person name="Dimitrov K.M."/>
            <person name="Suarez D.L."/>
            <person name="Swayne D.E."/>
        </authorList>
    </citation>
    <scope>NUCLEOTIDE SEQUENCE [LARGE SCALE GENOMIC DNA]</scope>
    <source>
        <strain evidence="13 14">VK13</strain>
    </source>
</reference>
<dbReference type="RefSeq" id="WP_084282886.1">
    <property type="nucleotide sequence ID" value="NZ_FWXJ01000003.1"/>
</dbReference>
<dbReference type="GO" id="GO:0015031">
    <property type="term" value="P:protein transport"/>
    <property type="evidence" value="ECO:0007669"/>
    <property type="project" value="UniProtKB-KW"/>
</dbReference>
<keyword evidence="5" id="KW-0997">Cell inner membrane</keyword>
<dbReference type="InterPro" id="IPR037682">
    <property type="entry name" value="TonB_C"/>
</dbReference>
<sequence>MNMNQIFSAQLFTSLWFYEKREPISFSAALAIFLAMAVLWLMPKSYTEPVIAATEMMAILENMPVPQIEKSVEKKIQDKKIENKVEKIQTNLLEKVTDAPVVNDLLAEKASPSPAKQSKSENQLASTPPTPANSVMQQAISIAARYESILRAYLEKIKRYPSSREARLARPEGVVRVWLELSRTGELIAVGILESSGFNLLDSETIKTIKSGTFPAFPEGAFLGEATHKFIANLNYTISSN</sequence>
<dbReference type="STRING" id="1938817.SAMN06296008_103169"/>
<comment type="similarity">
    <text evidence="2">Belongs to the TonB family.</text>
</comment>
<dbReference type="PROSITE" id="PS52015">
    <property type="entry name" value="TONB_CTD"/>
    <property type="match status" value="1"/>
</dbReference>
<protein>
    <submittedName>
        <fullName evidence="13">Protein TonB</fullName>
    </submittedName>
</protein>
<gene>
    <name evidence="13" type="ORF">SAMN06296008_103169</name>
</gene>
<evidence type="ECO:0000256" key="5">
    <source>
        <dbReference type="ARBA" id="ARBA00022519"/>
    </source>
</evidence>
<accession>A0A1W1YLW1</accession>
<comment type="subcellular location">
    <subcellularLocation>
        <location evidence="1">Cell inner membrane</location>
        <topology evidence="1">Single-pass membrane protein</topology>
        <orientation evidence="1">Periplasmic side</orientation>
    </subcellularLocation>
</comment>
<dbReference type="SUPFAM" id="SSF74653">
    <property type="entry name" value="TolA/TonB C-terminal domain"/>
    <property type="match status" value="1"/>
</dbReference>
<dbReference type="Proteomes" id="UP000192708">
    <property type="component" value="Unassembled WGS sequence"/>
</dbReference>
<feature type="region of interest" description="Disordered" evidence="10">
    <location>
        <begin position="110"/>
        <end position="132"/>
    </location>
</feature>
<keyword evidence="6 11" id="KW-0812">Transmembrane</keyword>
<dbReference type="GO" id="GO:0005886">
    <property type="term" value="C:plasma membrane"/>
    <property type="evidence" value="ECO:0007669"/>
    <property type="project" value="UniProtKB-SubCell"/>
</dbReference>
<feature type="compositionally biased region" description="Low complexity" evidence="10">
    <location>
        <begin position="110"/>
        <end position="121"/>
    </location>
</feature>
<keyword evidence="4" id="KW-1003">Cell membrane</keyword>
<keyword evidence="8 11" id="KW-1133">Transmembrane helix</keyword>
<dbReference type="InterPro" id="IPR006260">
    <property type="entry name" value="TonB/TolA_C"/>
</dbReference>
<keyword evidence="9 11" id="KW-0472">Membrane</keyword>
<dbReference type="Pfam" id="PF03544">
    <property type="entry name" value="TonB_C"/>
    <property type="match status" value="1"/>
</dbReference>
<evidence type="ECO:0000256" key="1">
    <source>
        <dbReference type="ARBA" id="ARBA00004383"/>
    </source>
</evidence>
<dbReference type="OrthoDB" id="6691688at2"/>
<evidence type="ECO:0000256" key="3">
    <source>
        <dbReference type="ARBA" id="ARBA00022448"/>
    </source>
</evidence>
<evidence type="ECO:0000256" key="8">
    <source>
        <dbReference type="ARBA" id="ARBA00022989"/>
    </source>
</evidence>
<evidence type="ECO:0000256" key="10">
    <source>
        <dbReference type="SAM" id="MobiDB-lite"/>
    </source>
</evidence>
<keyword evidence="14" id="KW-1185">Reference proteome</keyword>
<evidence type="ECO:0000313" key="14">
    <source>
        <dbReference type="Proteomes" id="UP000192708"/>
    </source>
</evidence>
<organism evidence="13 14">
    <name type="scientific">Polynucleobacter kasalickyi</name>
    <dbReference type="NCBI Taxonomy" id="1938817"/>
    <lineage>
        <taxon>Bacteria</taxon>
        <taxon>Pseudomonadati</taxon>
        <taxon>Pseudomonadota</taxon>
        <taxon>Betaproteobacteria</taxon>
        <taxon>Burkholderiales</taxon>
        <taxon>Burkholderiaceae</taxon>
        <taxon>Polynucleobacter</taxon>
    </lineage>
</organism>
<evidence type="ECO:0000256" key="4">
    <source>
        <dbReference type="ARBA" id="ARBA00022475"/>
    </source>
</evidence>
<dbReference type="AlphaFoldDB" id="A0A1W1YLW1"/>
<evidence type="ECO:0000256" key="11">
    <source>
        <dbReference type="SAM" id="Phobius"/>
    </source>
</evidence>
<evidence type="ECO:0000313" key="13">
    <source>
        <dbReference type="EMBL" id="SMC37134.1"/>
    </source>
</evidence>
<dbReference type="EMBL" id="FWXJ01000003">
    <property type="protein sequence ID" value="SMC37134.1"/>
    <property type="molecule type" value="Genomic_DNA"/>
</dbReference>
<evidence type="ECO:0000256" key="7">
    <source>
        <dbReference type="ARBA" id="ARBA00022927"/>
    </source>
</evidence>
<feature type="domain" description="TonB C-terminal" evidence="12">
    <location>
        <begin position="147"/>
        <end position="241"/>
    </location>
</feature>
<evidence type="ECO:0000256" key="2">
    <source>
        <dbReference type="ARBA" id="ARBA00006555"/>
    </source>
</evidence>
<keyword evidence="3" id="KW-0813">Transport</keyword>
<feature type="transmembrane region" description="Helical" evidence="11">
    <location>
        <begin position="24"/>
        <end position="42"/>
    </location>
</feature>
<dbReference type="Gene3D" id="3.30.1150.10">
    <property type="match status" value="1"/>
</dbReference>
<feature type="compositionally biased region" description="Polar residues" evidence="10">
    <location>
        <begin position="122"/>
        <end position="132"/>
    </location>
</feature>
<dbReference type="GO" id="GO:0055085">
    <property type="term" value="P:transmembrane transport"/>
    <property type="evidence" value="ECO:0007669"/>
    <property type="project" value="InterPro"/>
</dbReference>
<dbReference type="NCBIfam" id="TIGR01352">
    <property type="entry name" value="tonB_Cterm"/>
    <property type="match status" value="1"/>
</dbReference>
<dbReference type="InterPro" id="IPR051045">
    <property type="entry name" value="TonB-dependent_transducer"/>
</dbReference>
<evidence type="ECO:0000256" key="6">
    <source>
        <dbReference type="ARBA" id="ARBA00022692"/>
    </source>
</evidence>
<evidence type="ECO:0000259" key="12">
    <source>
        <dbReference type="PROSITE" id="PS52015"/>
    </source>
</evidence>
<dbReference type="PANTHER" id="PTHR33446">
    <property type="entry name" value="PROTEIN TONB-RELATED"/>
    <property type="match status" value="1"/>
</dbReference>
<keyword evidence="7" id="KW-0653">Protein transport</keyword>